<evidence type="ECO:0000256" key="1">
    <source>
        <dbReference type="SAM" id="MobiDB-lite"/>
    </source>
</evidence>
<evidence type="ECO:0000313" key="2">
    <source>
        <dbReference type="EMBL" id="EFP07956.1"/>
    </source>
</evidence>
<sequence>MSSTRAQIEENSEELNLIFKQLVMTDQGDQDILLPKGATEQVNKTMRNESDSTTNGTSSESEDDSNETNNQSEIETPLRLGTITQLIFPFDGKMANYGTFTSQFDHLVDKVKEIKLELKQVILVKLLPSSLAEELCPAEFSEQEYFSLRIRLDQQYNYELLTRSVDMFVRQLKTLGSNLDNEFSQHVFVCKPKGGIQLQQAPNKSQQDVEQQLYTRCERRVQTDKKQEDVDEKTLTNKLIKEFQKSFTPDGEGRIHIGIPYTGQQGELVDNSVVAKQRLSSLLSHLQEKEAKEAYQSIIAQQKDSGITEEVKPKTSTLRPEEDSFNNKHPILVNISFKQPSQRSVLEAENFREERKSKQKVLDWNKTQEATTNGPTTTGTGDEPTNEEFVRQARHKSTEVFTQPYRLSVSNIVCRQWSSDNSSGQSAHPQLAQQTSPASGQNAPLGQPDAT</sequence>
<protein>
    <submittedName>
        <fullName evidence="2">Uncharacterized protein</fullName>
    </submittedName>
</protein>
<gene>
    <name evidence="2" type="ORF">CRE_14082</name>
</gene>
<dbReference type="Proteomes" id="UP000008281">
    <property type="component" value="Unassembled WGS sequence"/>
</dbReference>
<reference evidence="2" key="1">
    <citation type="submission" date="2007-07" db="EMBL/GenBank/DDBJ databases">
        <title>PCAP assembly of the Caenorhabditis remanei genome.</title>
        <authorList>
            <consortium name="The Caenorhabditis remanei Sequencing Consortium"/>
            <person name="Wilson R.K."/>
        </authorList>
    </citation>
    <scope>NUCLEOTIDE SEQUENCE [LARGE SCALE GENOMIC DNA]</scope>
    <source>
        <strain evidence="2">PB4641</strain>
    </source>
</reference>
<name>E3MRF6_CAERE</name>
<feature type="region of interest" description="Disordered" evidence="1">
    <location>
        <begin position="418"/>
        <end position="451"/>
    </location>
</feature>
<dbReference type="EMBL" id="DS268469">
    <property type="protein sequence ID" value="EFP07956.1"/>
    <property type="molecule type" value="Genomic_DNA"/>
</dbReference>
<feature type="compositionally biased region" description="Basic and acidic residues" evidence="1">
    <location>
        <begin position="309"/>
        <end position="325"/>
    </location>
</feature>
<feature type="region of interest" description="Disordered" evidence="1">
    <location>
        <begin position="304"/>
        <end position="325"/>
    </location>
</feature>
<dbReference type="AlphaFoldDB" id="E3MRF6"/>
<feature type="compositionally biased region" description="Low complexity" evidence="1">
    <location>
        <begin position="371"/>
        <end position="383"/>
    </location>
</feature>
<accession>E3MRF6</accession>
<dbReference type="HOGENOM" id="CLU_607273_0_0_1"/>
<feature type="region of interest" description="Disordered" evidence="1">
    <location>
        <begin position="351"/>
        <end position="387"/>
    </location>
</feature>
<feature type="compositionally biased region" description="Basic and acidic residues" evidence="1">
    <location>
        <begin position="351"/>
        <end position="363"/>
    </location>
</feature>
<dbReference type="InParanoid" id="E3MRF6"/>
<feature type="region of interest" description="Disordered" evidence="1">
    <location>
        <begin position="31"/>
        <end position="75"/>
    </location>
</feature>
<organism evidence="3">
    <name type="scientific">Caenorhabditis remanei</name>
    <name type="common">Caenorhabditis vulgaris</name>
    <dbReference type="NCBI Taxonomy" id="31234"/>
    <lineage>
        <taxon>Eukaryota</taxon>
        <taxon>Metazoa</taxon>
        <taxon>Ecdysozoa</taxon>
        <taxon>Nematoda</taxon>
        <taxon>Chromadorea</taxon>
        <taxon>Rhabditida</taxon>
        <taxon>Rhabditina</taxon>
        <taxon>Rhabditomorpha</taxon>
        <taxon>Rhabditoidea</taxon>
        <taxon>Rhabditidae</taxon>
        <taxon>Peloderinae</taxon>
        <taxon>Caenorhabditis</taxon>
    </lineage>
</organism>
<proteinExistence type="predicted"/>
<evidence type="ECO:0000313" key="3">
    <source>
        <dbReference type="Proteomes" id="UP000008281"/>
    </source>
</evidence>
<keyword evidence="3" id="KW-1185">Reference proteome</keyword>